<keyword evidence="1" id="KW-1133">Transmembrane helix</keyword>
<protein>
    <submittedName>
        <fullName evidence="2">Uncharacterized protein</fullName>
    </submittedName>
</protein>
<dbReference type="EMBL" id="GGEC01067768">
    <property type="protein sequence ID" value="MBX48252.1"/>
    <property type="molecule type" value="Transcribed_RNA"/>
</dbReference>
<proteinExistence type="predicted"/>
<reference evidence="2" key="1">
    <citation type="submission" date="2018-02" db="EMBL/GenBank/DDBJ databases">
        <title>Rhizophora mucronata_Transcriptome.</title>
        <authorList>
            <person name="Meera S.P."/>
            <person name="Sreeshan A."/>
            <person name="Augustine A."/>
        </authorList>
    </citation>
    <scope>NUCLEOTIDE SEQUENCE</scope>
    <source>
        <tissue evidence="2">Leaf</tissue>
    </source>
</reference>
<organism evidence="2">
    <name type="scientific">Rhizophora mucronata</name>
    <name type="common">Asiatic mangrove</name>
    <dbReference type="NCBI Taxonomy" id="61149"/>
    <lineage>
        <taxon>Eukaryota</taxon>
        <taxon>Viridiplantae</taxon>
        <taxon>Streptophyta</taxon>
        <taxon>Embryophyta</taxon>
        <taxon>Tracheophyta</taxon>
        <taxon>Spermatophyta</taxon>
        <taxon>Magnoliopsida</taxon>
        <taxon>eudicotyledons</taxon>
        <taxon>Gunneridae</taxon>
        <taxon>Pentapetalae</taxon>
        <taxon>rosids</taxon>
        <taxon>fabids</taxon>
        <taxon>Malpighiales</taxon>
        <taxon>Rhizophoraceae</taxon>
        <taxon>Rhizophora</taxon>
    </lineage>
</organism>
<keyword evidence="1" id="KW-0472">Membrane</keyword>
<dbReference type="AlphaFoldDB" id="A0A2P2P0M0"/>
<evidence type="ECO:0000313" key="2">
    <source>
        <dbReference type="EMBL" id="MBX48252.1"/>
    </source>
</evidence>
<sequence length="55" mass="6425">METCLIHQIFYSHMFLLVLAILMEIFCRRCYGICRALDGGGKSIQLHKPKRQGQR</sequence>
<name>A0A2P2P0M0_RHIMU</name>
<evidence type="ECO:0000256" key="1">
    <source>
        <dbReference type="SAM" id="Phobius"/>
    </source>
</evidence>
<accession>A0A2P2P0M0</accession>
<keyword evidence="1" id="KW-0812">Transmembrane</keyword>
<feature type="transmembrane region" description="Helical" evidence="1">
    <location>
        <begin position="6"/>
        <end position="27"/>
    </location>
</feature>